<reference evidence="1 2" key="1">
    <citation type="journal article" date="2022" name="bioRxiv">
        <title>The genome of the oomycete Peronosclerospora sorghi, a cosmopolitan pathogen of maize and sorghum, is inflated with dispersed pseudogenes.</title>
        <authorList>
            <person name="Fletcher K."/>
            <person name="Martin F."/>
            <person name="Isakeit T."/>
            <person name="Cavanaugh K."/>
            <person name="Magill C."/>
            <person name="Michelmore R."/>
        </authorList>
    </citation>
    <scope>NUCLEOTIDE SEQUENCE [LARGE SCALE GENOMIC DNA]</scope>
    <source>
        <strain evidence="1">P6</strain>
    </source>
</reference>
<keyword evidence="2" id="KW-1185">Reference proteome</keyword>
<evidence type="ECO:0000313" key="1">
    <source>
        <dbReference type="EMBL" id="KAI9909457.1"/>
    </source>
</evidence>
<name>A0ACC0VSJ2_9STRA</name>
<sequence>MMKWKNRYITPSLVLPTDITRLVSHIEQTEITETHLLTDFLLKDDSDDDDSDAESDSSVDLPLDESEAADLADKRVSMRHLLEIIPDVEVVRSYHVKSHQTERIKVVALLSNGAHSRRDIPFHMSMVRRRWFDDLTADTTKIPYITKIGIFKDAYVPLRSPNPIEKLPIPTLQTLPATKSLTPHMIWGAANASLKTVLPAIQNTRDLEILNRHVQAAL</sequence>
<evidence type="ECO:0000313" key="2">
    <source>
        <dbReference type="Proteomes" id="UP001163321"/>
    </source>
</evidence>
<dbReference type="EMBL" id="CM047586">
    <property type="protein sequence ID" value="KAI9909457.1"/>
    <property type="molecule type" value="Genomic_DNA"/>
</dbReference>
<organism evidence="1 2">
    <name type="scientific">Peronosclerospora sorghi</name>
    <dbReference type="NCBI Taxonomy" id="230839"/>
    <lineage>
        <taxon>Eukaryota</taxon>
        <taxon>Sar</taxon>
        <taxon>Stramenopiles</taxon>
        <taxon>Oomycota</taxon>
        <taxon>Peronosporomycetes</taxon>
        <taxon>Peronosporales</taxon>
        <taxon>Peronosporaceae</taxon>
        <taxon>Peronosclerospora</taxon>
    </lineage>
</organism>
<gene>
    <name evidence="1" type="ORF">PsorP6_014993</name>
</gene>
<protein>
    <submittedName>
        <fullName evidence="1">Uncharacterized protein</fullName>
    </submittedName>
</protein>
<accession>A0ACC0VSJ2</accession>
<proteinExistence type="predicted"/>
<dbReference type="Proteomes" id="UP001163321">
    <property type="component" value="Chromosome 7"/>
</dbReference>
<comment type="caution">
    <text evidence="1">The sequence shown here is derived from an EMBL/GenBank/DDBJ whole genome shotgun (WGS) entry which is preliminary data.</text>
</comment>